<dbReference type="AlphaFoldDB" id="U2C4Z7"/>
<evidence type="ECO:0000313" key="2">
    <source>
        <dbReference type="Proteomes" id="UP000016496"/>
    </source>
</evidence>
<proteinExistence type="predicted"/>
<dbReference type="EMBL" id="AWSV01000088">
    <property type="protein sequence ID" value="ERI85554.1"/>
    <property type="molecule type" value="Genomic_DNA"/>
</dbReference>
<reference evidence="1 2" key="1">
    <citation type="submission" date="2013-08" db="EMBL/GenBank/DDBJ databases">
        <authorList>
            <person name="Weinstock G."/>
            <person name="Sodergren E."/>
            <person name="Wylie T."/>
            <person name="Fulton L."/>
            <person name="Fulton R."/>
            <person name="Fronick C."/>
            <person name="O'Laughlin M."/>
            <person name="Godfrey J."/>
            <person name="Miner T."/>
            <person name="Herter B."/>
            <person name="Appelbaum E."/>
            <person name="Cordes M."/>
            <person name="Lek S."/>
            <person name="Wollam A."/>
            <person name="Pepin K.H."/>
            <person name="Palsikar V.B."/>
            <person name="Mitreva M."/>
            <person name="Wilson R.K."/>
        </authorList>
    </citation>
    <scope>NUCLEOTIDE SEQUENCE [LARGE SCALE GENOMIC DNA]</scope>
    <source>
        <strain evidence="1 2">F0041</strain>
    </source>
</reference>
<protein>
    <submittedName>
        <fullName evidence="1">Uncharacterized protein</fullName>
    </submittedName>
</protein>
<gene>
    <name evidence="1" type="ORF">HMPREF1981_01627</name>
</gene>
<dbReference type="Proteomes" id="UP000016496">
    <property type="component" value="Unassembled WGS sequence"/>
</dbReference>
<name>U2C4Z7_9BACE</name>
<dbReference type="HOGENOM" id="CLU_3305021_0_0_10"/>
<evidence type="ECO:0000313" key="1">
    <source>
        <dbReference type="EMBL" id="ERI85554.1"/>
    </source>
</evidence>
<sequence>MLYYGDFGPNFKKYIFFCVFISRNGVFLPHIINEKIKGL</sequence>
<comment type="caution">
    <text evidence="1">The sequence shown here is derived from an EMBL/GenBank/DDBJ whole genome shotgun (WGS) entry which is preliminary data.</text>
</comment>
<accession>U2C4Z7</accession>
<organism evidence="1 2">
    <name type="scientific">Bacteroides pyogenes F0041</name>
    <dbReference type="NCBI Taxonomy" id="1321819"/>
    <lineage>
        <taxon>Bacteria</taxon>
        <taxon>Pseudomonadati</taxon>
        <taxon>Bacteroidota</taxon>
        <taxon>Bacteroidia</taxon>
        <taxon>Bacteroidales</taxon>
        <taxon>Bacteroidaceae</taxon>
        <taxon>Bacteroides</taxon>
    </lineage>
</organism>
<dbReference type="PATRIC" id="fig|1321819.3.peg.1495"/>